<gene>
    <name evidence="2" type="ORF">ACFQZX_12485</name>
</gene>
<evidence type="ECO:0008006" key="4">
    <source>
        <dbReference type="Google" id="ProtNLM"/>
    </source>
</evidence>
<feature type="signal peptide" evidence="1">
    <location>
        <begin position="1"/>
        <end position="23"/>
    </location>
</feature>
<keyword evidence="1" id="KW-0732">Signal</keyword>
<protein>
    <recommendedName>
        <fullName evidence="4">Lipoprotein</fullName>
    </recommendedName>
</protein>
<organism evidence="2 3">
    <name type="scientific">Mucilaginibacter litoreus</name>
    <dbReference type="NCBI Taxonomy" id="1048221"/>
    <lineage>
        <taxon>Bacteria</taxon>
        <taxon>Pseudomonadati</taxon>
        <taxon>Bacteroidota</taxon>
        <taxon>Sphingobacteriia</taxon>
        <taxon>Sphingobacteriales</taxon>
        <taxon>Sphingobacteriaceae</taxon>
        <taxon>Mucilaginibacter</taxon>
    </lineage>
</organism>
<name>A0ABW3AVF0_9SPHI</name>
<dbReference type="Proteomes" id="UP001597010">
    <property type="component" value="Unassembled WGS sequence"/>
</dbReference>
<evidence type="ECO:0000256" key="1">
    <source>
        <dbReference type="SAM" id="SignalP"/>
    </source>
</evidence>
<sequence length="248" mass="27084">MFIKFRSVAALAFSALAITFYSACTKETKVTTNNDTEIATAIAVNLYKSFGNTITSQNNVTGLPAGNSVVNGKKINELTCGQVIDQPFDNTYTKGDSIKDVMTGANKFVISCDDKNQPNGYLYTGNYVNTGFNTVNTYTYTVKENYILKALVDKYAKMQVDGTQISTVKTQSKKNANELMIQNNSYVLKGMVIDATTKPFDLAAGTADFVSNGTNDGREFSFSGTIQYLGNHKAKVSFDGKVIDIEIR</sequence>
<dbReference type="EMBL" id="JBHTHZ010000011">
    <property type="protein sequence ID" value="MFD0794436.1"/>
    <property type="molecule type" value="Genomic_DNA"/>
</dbReference>
<dbReference type="RefSeq" id="WP_377115771.1">
    <property type="nucleotide sequence ID" value="NZ_JBHTHZ010000011.1"/>
</dbReference>
<evidence type="ECO:0000313" key="3">
    <source>
        <dbReference type="Proteomes" id="UP001597010"/>
    </source>
</evidence>
<keyword evidence="3" id="KW-1185">Reference proteome</keyword>
<proteinExistence type="predicted"/>
<accession>A0ABW3AVF0</accession>
<evidence type="ECO:0000313" key="2">
    <source>
        <dbReference type="EMBL" id="MFD0794436.1"/>
    </source>
</evidence>
<reference evidence="3" key="1">
    <citation type="journal article" date="2019" name="Int. J. Syst. Evol. Microbiol.">
        <title>The Global Catalogue of Microorganisms (GCM) 10K type strain sequencing project: providing services to taxonomists for standard genome sequencing and annotation.</title>
        <authorList>
            <consortium name="The Broad Institute Genomics Platform"/>
            <consortium name="The Broad Institute Genome Sequencing Center for Infectious Disease"/>
            <person name="Wu L."/>
            <person name="Ma J."/>
        </authorList>
    </citation>
    <scope>NUCLEOTIDE SEQUENCE [LARGE SCALE GENOMIC DNA]</scope>
    <source>
        <strain evidence="3">CCUG 61484</strain>
    </source>
</reference>
<feature type="chain" id="PRO_5045654297" description="Lipoprotein" evidence="1">
    <location>
        <begin position="24"/>
        <end position="248"/>
    </location>
</feature>
<comment type="caution">
    <text evidence="2">The sequence shown here is derived from an EMBL/GenBank/DDBJ whole genome shotgun (WGS) entry which is preliminary data.</text>
</comment>